<feature type="domain" description="DHFR" evidence="9">
    <location>
        <begin position="192"/>
        <end position="373"/>
    </location>
</feature>
<dbReference type="Pfam" id="PF00186">
    <property type="entry name" value="DHFR_1"/>
    <property type="match status" value="2"/>
</dbReference>
<evidence type="ECO:0000256" key="1">
    <source>
        <dbReference type="ARBA" id="ARBA00004903"/>
    </source>
</evidence>
<dbReference type="GO" id="GO:0046452">
    <property type="term" value="P:dihydrofolate metabolic process"/>
    <property type="evidence" value="ECO:0007669"/>
    <property type="project" value="TreeGrafter"/>
</dbReference>
<dbReference type="SUPFAM" id="SSF53597">
    <property type="entry name" value="Dihydrofolate reductase-like"/>
    <property type="match status" value="2"/>
</dbReference>
<dbReference type="CDD" id="cd00209">
    <property type="entry name" value="DHFR"/>
    <property type="match status" value="2"/>
</dbReference>
<dbReference type="PROSITE" id="PS00075">
    <property type="entry name" value="DHFR_1"/>
    <property type="match status" value="1"/>
</dbReference>
<dbReference type="AlphaFoldDB" id="A0A8S3PM83"/>
<comment type="similarity">
    <text evidence="2 8">Belongs to the dihydrofolate reductase family.</text>
</comment>
<protein>
    <recommendedName>
        <fullName evidence="3">dihydrofolate reductase</fullName>
        <ecNumber evidence="3">1.5.1.3</ecNumber>
    </recommendedName>
</protein>
<dbReference type="Gene3D" id="3.40.430.10">
    <property type="entry name" value="Dihydrofolate Reductase, subunit A"/>
    <property type="match status" value="2"/>
</dbReference>
<dbReference type="OrthoDB" id="4664297at2759"/>
<dbReference type="GO" id="GO:0046655">
    <property type="term" value="P:folic acid metabolic process"/>
    <property type="evidence" value="ECO:0007669"/>
    <property type="project" value="TreeGrafter"/>
</dbReference>
<sequence length="375" mass="43202">MSQTKSTLNLVVAACKSRGIGKNGQLPWRIRKDMDFFKKITMETKDPDKKNVVIMGRKTWFSIPEKFRPLPKRINIVLSREMKEAPPGVYIARSFDEAITMVNKDLSDKVESIYIIGGSSIYKAAMDSDYNIRIFLTKILADYDCDTFLPQFDENLYKIIENYEGVPTGTQTEKDIDFIFEVYEKKVNQMCEFDIMAAMCSNRGIGMNNKLPWPCIAKDYEYYTQKCSPTIKGKYTVVIKGRMTWESTKGLERTHPGYLNVIISHSKRDQLESDEYVNKVTDNLDTALIYANTLKQEGKCERVWVLGGQKVYDDAIHHPCCKKIYLTEIYKDFPSDTFFPPIPSCFKETGEAGVDPDIQEDNGLQFQFKVFTRTE</sequence>
<accession>A0A8S3PM83</accession>
<comment type="pathway">
    <text evidence="1">Cofactor biosynthesis; tetrahydrofolate biosynthesis; 5,6,7,8-tetrahydrofolate from 7,8-dihydrofolate: step 1/1.</text>
</comment>
<evidence type="ECO:0000256" key="2">
    <source>
        <dbReference type="ARBA" id="ARBA00009539"/>
    </source>
</evidence>
<evidence type="ECO:0000256" key="4">
    <source>
        <dbReference type="ARBA" id="ARBA00022563"/>
    </source>
</evidence>
<dbReference type="PANTHER" id="PTHR48069">
    <property type="entry name" value="DIHYDROFOLATE REDUCTASE"/>
    <property type="match status" value="1"/>
</dbReference>
<dbReference type="InterPro" id="IPR024072">
    <property type="entry name" value="DHFR-like_dom_sf"/>
</dbReference>
<proteinExistence type="inferred from homology"/>
<evidence type="ECO:0000256" key="3">
    <source>
        <dbReference type="ARBA" id="ARBA00012856"/>
    </source>
</evidence>
<evidence type="ECO:0000313" key="10">
    <source>
        <dbReference type="EMBL" id="CAG2184660.1"/>
    </source>
</evidence>
<dbReference type="FunFam" id="3.40.430.10:FF:000002">
    <property type="entry name" value="Dihydrofolate reductase"/>
    <property type="match status" value="1"/>
</dbReference>
<dbReference type="EMBL" id="CAJPWZ010000012">
    <property type="protein sequence ID" value="CAG2184660.1"/>
    <property type="molecule type" value="Genomic_DNA"/>
</dbReference>
<keyword evidence="6 10" id="KW-0560">Oxidoreductase</keyword>
<evidence type="ECO:0000259" key="9">
    <source>
        <dbReference type="PROSITE" id="PS51330"/>
    </source>
</evidence>
<dbReference type="InterPro" id="IPR012259">
    <property type="entry name" value="DHFR"/>
</dbReference>
<dbReference type="PROSITE" id="PS51330">
    <property type="entry name" value="DHFR_2"/>
    <property type="match status" value="2"/>
</dbReference>
<dbReference type="GO" id="GO:0005739">
    <property type="term" value="C:mitochondrion"/>
    <property type="evidence" value="ECO:0007669"/>
    <property type="project" value="TreeGrafter"/>
</dbReference>
<reference evidence="10" key="1">
    <citation type="submission" date="2021-03" db="EMBL/GenBank/DDBJ databases">
        <authorList>
            <person name="Bekaert M."/>
        </authorList>
    </citation>
    <scope>NUCLEOTIDE SEQUENCE</scope>
</reference>
<keyword evidence="11" id="KW-1185">Reference proteome</keyword>
<dbReference type="PRINTS" id="PR00070">
    <property type="entry name" value="DHFR"/>
</dbReference>
<evidence type="ECO:0000256" key="7">
    <source>
        <dbReference type="ARBA" id="ARBA00048873"/>
    </source>
</evidence>
<dbReference type="GO" id="GO:0006730">
    <property type="term" value="P:one-carbon metabolic process"/>
    <property type="evidence" value="ECO:0007669"/>
    <property type="project" value="UniProtKB-KW"/>
</dbReference>
<dbReference type="InterPro" id="IPR017925">
    <property type="entry name" value="DHFR_CS"/>
</dbReference>
<keyword evidence="5" id="KW-0521">NADP</keyword>
<feature type="domain" description="DHFR" evidence="9">
    <location>
        <begin position="7"/>
        <end position="185"/>
    </location>
</feature>
<comment type="caution">
    <text evidence="10">The sequence shown here is derived from an EMBL/GenBank/DDBJ whole genome shotgun (WGS) entry which is preliminary data.</text>
</comment>
<name>A0A8S3PM83_MYTED</name>
<evidence type="ECO:0000256" key="6">
    <source>
        <dbReference type="ARBA" id="ARBA00023002"/>
    </source>
</evidence>
<evidence type="ECO:0000256" key="8">
    <source>
        <dbReference type="RuleBase" id="RU004474"/>
    </source>
</evidence>
<dbReference type="InterPro" id="IPR001796">
    <property type="entry name" value="DHFR_dom"/>
</dbReference>
<evidence type="ECO:0000256" key="5">
    <source>
        <dbReference type="ARBA" id="ARBA00022857"/>
    </source>
</evidence>
<dbReference type="Proteomes" id="UP000683360">
    <property type="component" value="Unassembled WGS sequence"/>
</dbReference>
<keyword evidence="4" id="KW-0554">One-carbon metabolism</keyword>
<comment type="catalytic activity">
    <reaction evidence="7">
        <text>(6S)-5,6,7,8-tetrahydrofolate + NADP(+) = 7,8-dihydrofolate + NADPH + H(+)</text>
        <dbReference type="Rhea" id="RHEA:15009"/>
        <dbReference type="ChEBI" id="CHEBI:15378"/>
        <dbReference type="ChEBI" id="CHEBI:57451"/>
        <dbReference type="ChEBI" id="CHEBI:57453"/>
        <dbReference type="ChEBI" id="CHEBI:57783"/>
        <dbReference type="ChEBI" id="CHEBI:58349"/>
        <dbReference type="EC" id="1.5.1.3"/>
    </reaction>
</comment>
<dbReference type="EC" id="1.5.1.3" evidence="3"/>
<dbReference type="PANTHER" id="PTHR48069:SF3">
    <property type="entry name" value="DIHYDROFOLATE REDUCTASE"/>
    <property type="match status" value="1"/>
</dbReference>
<dbReference type="GO" id="GO:0004146">
    <property type="term" value="F:dihydrofolate reductase activity"/>
    <property type="evidence" value="ECO:0007669"/>
    <property type="project" value="UniProtKB-EC"/>
</dbReference>
<dbReference type="GO" id="GO:0046654">
    <property type="term" value="P:tetrahydrofolate biosynthetic process"/>
    <property type="evidence" value="ECO:0007669"/>
    <property type="project" value="InterPro"/>
</dbReference>
<dbReference type="GO" id="GO:0050661">
    <property type="term" value="F:NADP binding"/>
    <property type="evidence" value="ECO:0007669"/>
    <property type="project" value="InterPro"/>
</dbReference>
<gene>
    <name evidence="10" type="ORF">MEDL_290</name>
</gene>
<evidence type="ECO:0000313" key="11">
    <source>
        <dbReference type="Proteomes" id="UP000683360"/>
    </source>
</evidence>
<organism evidence="10 11">
    <name type="scientific">Mytilus edulis</name>
    <name type="common">Blue mussel</name>
    <dbReference type="NCBI Taxonomy" id="6550"/>
    <lineage>
        <taxon>Eukaryota</taxon>
        <taxon>Metazoa</taxon>
        <taxon>Spiralia</taxon>
        <taxon>Lophotrochozoa</taxon>
        <taxon>Mollusca</taxon>
        <taxon>Bivalvia</taxon>
        <taxon>Autobranchia</taxon>
        <taxon>Pteriomorphia</taxon>
        <taxon>Mytilida</taxon>
        <taxon>Mytiloidea</taxon>
        <taxon>Mytilidae</taxon>
        <taxon>Mytilinae</taxon>
        <taxon>Mytilus</taxon>
    </lineage>
</organism>